<keyword evidence="1" id="KW-0472">Membrane</keyword>
<dbReference type="Proteomes" id="UP000030706">
    <property type="component" value="Unassembled WGS sequence"/>
</dbReference>
<organism evidence="2 3">
    <name type="scientific">Aureobasidium pullulans EXF-150</name>
    <dbReference type="NCBI Taxonomy" id="1043002"/>
    <lineage>
        <taxon>Eukaryota</taxon>
        <taxon>Fungi</taxon>
        <taxon>Dikarya</taxon>
        <taxon>Ascomycota</taxon>
        <taxon>Pezizomycotina</taxon>
        <taxon>Dothideomycetes</taxon>
        <taxon>Dothideomycetidae</taxon>
        <taxon>Dothideales</taxon>
        <taxon>Saccotheciaceae</taxon>
        <taxon>Aureobasidium</taxon>
    </lineage>
</organism>
<feature type="transmembrane region" description="Helical" evidence="1">
    <location>
        <begin position="45"/>
        <end position="64"/>
    </location>
</feature>
<evidence type="ECO:0000256" key="1">
    <source>
        <dbReference type="SAM" id="Phobius"/>
    </source>
</evidence>
<gene>
    <name evidence="2" type="ORF">M438DRAFT_346412</name>
</gene>
<dbReference type="HOGENOM" id="CLU_2830780_0_0_1"/>
<reference evidence="2 3" key="1">
    <citation type="journal article" date="2014" name="BMC Genomics">
        <title>Genome sequencing of four Aureobasidium pullulans varieties: biotechnological potential, stress tolerance, and description of new species.</title>
        <authorList>
            <person name="Gostin Ar C."/>
            <person name="Ohm R.A."/>
            <person name="Kogej T."/>
            <person name="Sonjak S."/>
            <person name="Turk M."/>
            <person name="Zajc J."/>
            <person name="Zalar P."/>
            <person name="Grube M."/>
            <person name="Sun H."/>
            <person name="Han J."/>
            <person name="Sharma A."/>
            <person name="Chiniquy J."/>
            <person name="Ngan C.Y."/>
            <person name="Lipzen A."/>
            <person name="Barry K."/>
            <person name="Grigoriev I.V."/>
            <person name="Gunde-Cimerman N."/>
        </authorList>
    </citation>
    <scope>NUCLEOTIDE SEQUENCE [LARGE SCALE GENOMIC DNA]</scope>
    <source>
        <strain evidence="2 3">EXF-150</strain>
    </source>
</reference>
<accession>A0A074XD47</accession>
<sequence>MAGKRVCRLPLGAFPCDGHHTVSAGNVKRGRTSHKGPKVRPERESVVMIIVLPLGISSVLLYRLHG</sequence>
<proteinExistence type="predicted"/>
<keyword evidence="1" id="KW-0812">Transmembrane</keyword>
<dbReference type="EMBL" id="KL584984">
    <property type="protein sequence ID" value="KEQ83460.1"/>
    <property type="molecule type" value="Genomic_DNA"/>
</dbReference>
<evidence type="ECO:0000313" key="2">
    <source>
        <dbReference type="EMBL" id="KEQ83460.1"/>
    </source>
</evidence>
<protein>
    <submittedName>
        <fullName evidence="2">Uncharacterized protein</fullName>
    </submittedName>
</protein>
<keyword evidence="1" id="KW-1133">Transmembrane helix</keyword>
<dbReference type="AlphaFoldDB" id="A0A074XD47"/>
<name>A0A074XD47_AURPU</name>
<dbReference type="GeneID" id="40747977"/>
<keyword evidence="3" id="KW-1185">Reference proteome</keyword>
<dbReference type="RefSeq" id="XP_029759647.1">
    <property type="nucleotide sequence ID" value="XM_029905671.1"/>
</dbReference>
<evidence type="ECO:0000313" key="3">
    <source>
        <dbReference type="Proteomes" id="UP000030706"/>
    </source>
</evidence>